<dbReference type="OrthoDB" id="1751168at2759"/>
<dbReference type="AlphaFoldDB" id="A0A2Z7ADQ3"/>
<keyword evidence="2" id="KW-1185">Reference proteome</keyword>
<dbReference type="EMBL" id="KV016781">
    <property type="protein sequence ID" value="KZV19177.1"/>
    <property type="molecule type" value="Genomic_DNA"/>
</dbReference>
<sequence length="194" mass="22137">MASSLFVNALQVEFQFVLAMKHIEMSLMFKSLGDTGLEDFLAATGSVYEHAVVEFFTNAKVIAETIVSFVANRKLILAKEIFVEYFGLPTEGMTRFLYFPKEKVDEIKIRFFASAVPFLVSSKKREMKIEYYLLHDIVEKLCAKAGSFDMVTSEKLNFMIAITAWVRVNWAQVLFQVLLGMVDNPRRQSQGYAV</sequence>
<organism evidence="1 2">
    <name type="scientific">Dorcoceras hygrometricum</name>
    <dbReference type="NCBI Taxonomy" id="472368"/>
    <lineage>
        <taxon>Eukaryota</taxon>
        <taxon>Viridiplantae</taxon>
        <taxon>Streptophyta</taxon>
        <taxon>Embryophyta</taxon>
        <taxon>Tracheophyta</taxon>
        <taxon>Spermatophyta</taxon>
        <taxon>Magnoliopsida</taxon>
        <taxon>eudicotyledons</taxon>
        <taxon>Gunneridae</taxon>
        <taxon>Pentapetalae</taxon>
        <taxon>asterids</taxon>
        <taxon>lamiids</taxon>
        <taxon>Lamiales</taxon>
        <taxon>Gesneriaceae</taxon>
        <taxon>Didymocarpoideae</taxon>
        <taxon>Trichosporeae</taxon>
        <taxon>Loxocarpinae</taxon>
        <taxon>Dorcoceras</taxon>
    </lineage>
</organism>
<evidence type="ECO:0000313" key="2">
    <source>
        <dbReference type="Proteomes" id="UP000250235"/>
    </source>
</evidence>
<evidence type="ECO:0000313" key="1">
    <source>
        <dbReference type="EMBL" id="KZV19177.1"/>
    </source>
</evidence>
<gene>
    <name evidence="1" type="ORF">F511_08823</name>
</gene>
<reference evidence="1 2" key="1">
    <citation type="journal article" date="2015" name="Proc. Natl. Acad. Sci. U.S.A.">
        <title>The resurrection genome of Boea hygrometrica: A blueprint for survival of dehydration.</title>
        <authorList>
            <person name="Xiao L."/>
            <person name="Yang G."/>
            <person name="Zhang L."/>
            <person name="Yang X."/>
            <person name="Zhao S."/>
            <person name="Ji Z."/>
            <person name="Zhou Q."/>
            <person name="Hu M."/>
            <person name="Wang Y."/>
            <person name="Chen M."/>
            <person name="Xu Y."/>
            <person name="Jin H."/>
            <person name="Xiao X."/>
            <person name="Hu G."/>
            <person name="Bao F."/>
            <person name="Hu Y."/>
            <person name="Wan P."/>
            <person name="Li L."/>
            <person name="Deng X."/>
            <person name="Kuang T."/>
            <person name="Xiang C."/>
            <person name="Zhu J.K."/>
            <person name="Oliver M.J."/>
            <person name="He Y."/>
        </authorList>
    </citation>
    <scope>NUCLEOTIDE SEQUENCE [LARGE SCALE GENOMIC DNA]</scope>
    <source>
        <strain evidence="2">cv. XS01</strain>
    </source>
</reference>
<accession>A0A2Z7ADQ3</accession>
<name>A0A2Z7ADQ3_9LAMI</name>
<proteinExistence type="predicted"/>
<protein>
    <submittedName>
        <fullName evidence="1">Uncharacterized protein</fullName>
    </submittedName>
</protein>
<dbReference type="Proteomes" id="UP000250235">
    <property type="component" value="Unassembled WGS sequence"/>
</dbReference>